<dbReference type="InterPro" id="IPR011990">
    <property type="entry name" value="TPR-like_helical_dom_sf"/>
</dbReference>
<dbReference type="Proteomes" id="UP000509658">
    <property type="component" value="Chromosome"/>
</dbReference>
<dbReference type="Gene3D" id="1.25.40.10">
    <property type="entry name" value="Tetratricopeptide repeat domain"/>
    <property type="match status" value="1"/>
</dbReference>
<protein>
    <submittedName>
        <fullName evidence="3">DUF560 domain-containing protein</fullName>
    </submittedName>
</protein>
<accession>A0A6N0HZ44</accession>
<dbReference type="PROSITE" id="PS50005">
    <property type="entry name" value="TPR"/>
    <property type="match status" value="1"/>
</dbReference>
<feature type="domain" description="Surface lipoprotein assembly modifier C-terminal" evidence="2">
    <location>
        <begin position="123"/>
        <end position="413"/>
    </location>
</feature>
<evidence type="ECO:0000313" key="3">
    <source>
        <dbReference type="EMBL" id="QKQ27642.1"/>
    </source>
</evidence>
<dbReference type="Pfam" id="PF14559">
    <property type="entry name" value="TPR_19"/>
    <property type="match status" value="1"/>
</dbReference>
<dbReference type="AlphaFoldDB" id="A0A6N0HZ44"/>
<evidence type="ECO:0000259" key="2">
    <source>
        <dbReference type="Pfam" id="PF04575"/>
    </source>
</evidence>
<reference evidence="3 4" key="1">
    <citation type="submission" date="2020-05" db="EMBL/GenBank/DDBJ databases">
        <title>Horizontal transmission and recombination maintain forever young bacterial symbiont genomes.</title>
        <authorList>
            <person name="Russell S.L."/>
            <person name="Pepper-Tunick E."/>
            <person name="Svedberg J."/>
            <person name="Byrne A."/>
            <person name="Ruelas Castillo J."/>
            <person name="Vollmers C."/>
            <person name="Beinart R.A."/>
            <person name="Corbett-Detig R."/>
        </authorList>
    </citation>
    <scope>NUCLEOTIDE SEQUENCE [LARGE SCALE GENOMIC DNA]</scope>
    <source>
        <strain evidence="3">Santa_Monica_outfall</strain>
    </source>
</reference>
<sequence>MSRLVNSGNSEEAYRLASETVEANEGDPKFDYLYGVAAVDSGHASEGVFALERVLMAQPSNQAARLELARGYFALGEDDRAEELFNRVQRLNPPSRVRENVQRYLDAIQARREEGKVVAVAYVEVGFGYDSNINSSPEDANFTSPLLGQGTLSEESTEQDDLFYSASVGGKLSIPLSENVSLLGKLDTNYRGNGEYDQYNSGVVTGQAGFTVKGKRSYLQLVGVGQAFYLDSEINREMLGLNADWVQDLTRHTQLTLSLQFADFEYPDQQIRNSTQTTTGLGITTRFSSRLSPVLYATGFYGHEHADDDDPFGGKAVAQREFGGVRVGGQLNLTPKFALQTSLTGQYSDYGGMQLLFLTNREDESYLFDAGFAWAPADHWTLRGSASYTRSESNIEIYEYDRVLTQLSLRRDFY</sequence>
<dbReference type="EMBL" id="CP054491">
    <property type="protein sequence ID" value="QKQ27642.1"/>
    <property type="molecule type" value="Genomic_DNA"/>
</dbReference>
<keyword evidence="1" id="KW-0802">TPR repeat</keyword>
<dbReference type="RefSeq" id="WP_174673525.1">
    <property type="nucleotide sequence ID" value="NZ_CP054491.1"/>
</dbReference>
<dbReference type="InterPro" id="IPR007655">
    <property type="entry name" value="Slam_C"/>
</dbReference>
<feature type="repeat" description="TPR" evidence="1">
    <location>
        <begin position="62"/>
        <end position="95"/>
    </location>
</feature>
<organism evidence="3 4">
    <name type="scientific">Candidatus Reidiella endopervernicosa</name>
    <dbReference type="NCBI Taxonomy" id="2738883"/>
    <lineage>
        <taxon>Bacteria</taxon>
        <taxon>Pseudomonadati</taxon>
        <taxon>Pseudomonadota</taxon>
        <taxon>Gammaproteobacteria</taxon>
        <taxon>Candidatus Reidiella</taxon>
    </lineage>
</organism>
<dbReference type="Pfam" id="PF04575">
    <property type="entry name" value="SlipAM"/>
    <property type="match status" value="1"/>
</dbReference>
<keyword evidence="4" id="KW-1185">Reference proteome</keyword>
<dbReference type="SUPFAM" id="SSF56935">
    <property type="entry name" value="Porins"/>
    <property type="match status" value="1"/>
</dbReference>
<evidence type="ECO:0000313" key="4">
    <source>
        <dbReference type="Proteomes" id="UP000509658"/>
    </source>
</evidence>
<evidence type="ECO:0000256" key="1">
    <source>
        <dbReference type="PROSITE-ProRule" id="PRU00339"/>
    </source>
</evidence>
<dbReference type="KEGG" id="rev:HUE57_16095"/>
<name>A0A6N0HZ44_9GAMM</name>
<gene>
    <name evidence="3" type="ORF">HUE57_16095</name>
</gene>
<proteinExistence type="predicted"/>
<dbReference type="InterPro" id="IPR019734">
    <property type="entry name" value="TPR_rpt"/>
</dbReference>
<dbReference type="SUPFAM" id="SSF48452">
    <property type="entry name" value="TPR-like"/>
    <property type="match status" value="1"/>
</dbReference>